<evidence type="ECO:0000313" key="3">
    <source>
        <dbReference type="Proteomes" id="UP001210231"/>
    </source>
</evidence>
<reference evidence="2 3" key="1">
    <citation type="submission" date="2022-12" db="EMBL/GenBank/DDBJ databases">
        <title>Chitinophagaceae gen. sp. nov., a new member of the family Chitinophagaceae, isolated from soil in a chemical factory.</title>
        <authorList>
            <person name="Ke Z."/>
        </authorList>
    </citation>
    <scope>NUCLEOTIDE SEQUENCE [LARGE SCALE GENOMIC DNA]</scope>
    <source>
        <strain evidence="2 3">LY-5</strain>
    </source>
</reference>
<keyword evidence="1" id="KW-0732">Signal</keyword>
<organism evidence="2 3">
    <name type="scientific">Polluticaenibacter yanchengensis</name>
    <dbReference type="NCBI Taxonomy" id="3014562"/>
    <lineage>
        <taxon>Bacteria</taxon>
        <taxon>Pseudomonadati</taxon>
        <taxon>Bacteroidota</taxon>
        <taxon>Chitinophagia</taxon>
        <taxon>Chitinophagales</taxon>
        <taxon>Chitinophagaceae</taxon>
        <taxon>Polluticaenibacter</taxon>
    </lineage>
</organism>
<dbReference type="Proteomes" id="UP001210231">
    <property type="component" value="Unassembled WGS sequence"/>
</dbReference>
<evidence type="ECO:0000256" key="1">
    <source>
        <dbReference type="SAM" id="SignalP"/>
    </source>
</evidence>
<sequence length="417" mass="46493">MNFKHTCLALLGLLGLQASAQNVNSPYSILGIGDIEQKTFDRNSLSGSTAIGKRSSNTYNITNPASLTSLTHNVMHFEANGRGRVSNFLLKPNAARTDNAKDFSVQHLAMAYNFRNNTAIAFGFKPYSMVNYQFTETDYLPGNTTQIIKTVDGEGGVNQVYASFAKSLGKHFSFGVTTSWLFGSMQRNENYYNGGLSLYLDNVQTTFINGGMINGGVQFYTNNSKRKWNHSVGLVASYKTTLSGETDTEVIDNGTSIFKDVEKSSKYKIPGNYGIGYTAYYKNSFKFSIDANYQPWQYQKLNYRQSYTGDAYSFSAGIERSFPYKQAQGFIEKTFIAAGAQYRSSYMNIYGQPLNDKSITFGGGFQTIKSLGIYAGVEIGTKGNINIGQINENYLQFNVGLSLKDLWFSSRKFKRYD</sequence>
<evidence type="ECO:0000313" key="2">
    <source>
        <dbReference type="EMBL" id="MDA3615691.1"/>
    </source>
</evidence>
<feature type="chain" id="PRO_5045917602" description="Aromatic hydrocarbon degradation protein" evidence="1">
    <location>
        <begin position="21"/>
        <end position="417"/>
    </location>
</feature>
<accession>A0ABT4ULH6</accession>
<protein>
    <recommendedName>
        <fullName evidence="4">Aromatic hydrocarbon degradation protein</fullName>
    </recommendedName>
</protein>
<proteinExistence type="predicted"/>
<gene>
    <name evidence="2" type="ORF">O3P16_12790</name>
</gene>
<dbReference type="RefSeq" id="WP_407032017.1">
    <property type="nucleotide sequence ID" value="NZ_JAQGEF010000016.1"/>
</dbReference>
<dbReference type="Gene3D" id="2.40.160.60">
    <property type="entry name" value="Outer membrane protein transport protein (OMPP1/FadL/TodX)"/>
    <property type="match status" value="1"/>
</dbReference>
<feature type="signal peptide" evidence="1">
    <location>
        <begin position="1"/>
        <end position="20"/>
    </location>
</feature>
<dbReference type="EMBL" id="JAQGEF010000016">
    <property type="protein sequence ID" value="MDA3615691.1"/>
    <property type="molecule type" value="Genomic_DNA"/>
</dbReference>
<comment type="caution">
    <text evidence="2">The sequence shown here is derived from an EMBL/GenBank/DDBJ whole genome shotgun (WGS) entry which is preliminary data.</text>
</comment>
<evidence type="ECO:0008006" key="4">
    <source>
        <dbReference type="Google" id="ProtNLM"/>
    </source>
</evidence>
<name>A0ABT4ULH6_9BACT</name>
<keyword evidence="3" id="KW-1185">Reference proteome</keyword>